<dbReference type="SUPFAM" id="SSF53098">
    <property type="entry name" value="Ribonuclease H-like"/>
    <property type="match status" value="1"/>
</dbReference>
<sequence>MLLTTSIKGLVRCSTLRQTPVRIIARNWHKEPIKIAWEKPQSGWTKLNFDGSCKCKTGKASIGGILRNDKAEFMLGYSESIGKTDSSTAELRALERGLELLLENGWSDHHVWLEGDSKSLVEIIAKNRTVRCAQVQKLVTDINLVMSLLNNCVLTHVYREGNRAADKLAQMGHHMKSPQVWHNIPPREVLRIVDEDAEGKTFLRRR</sequence>
<dbReference type="PANTHER" id="PTHR47723:SF23">
    <property type="entry name" value="REVERSE TRANSCRIPTASE-LIKE PROTEIN"/>
    <property type="match status" value="1"/>
</dbReference>
<dbReference type="EMBL" id="CP093350">
    <property type="protein sequence ID" value="WOH11764.1"/>
    <property type="molecule type" value="Genomic_DNA"/>
</dbReference>
<reference evidence="2" key="1">
    <citation type="journal article" date="2016" name="Nat. Genet.">
        <title>A high-quality carrot genome assembly provides new insights into carotenoid accumulation and asterid genome evolution.</title>
        <authorList>
            <person name="Iorizzo M."/>
            <person name="Ellison S."/>
            <person name="Senalik D."/>
            <person name="Zeng P."/>
            <person name="Satapoomin P."/>
            <person name="Huang J."/>
            <person name="Bowman M."/>
            <person name="Iovene M."/>
            <person name="Sanseverino W."/>
            <person name="Cavagnaro P."/>
            <person name="Yildiz M."/>
            <person name="Macko-Podgorni A."/>
            <person name="Moranska E."/>
            <person name="Grzebelus E."/>
            <person name="Grzebelus D."/>
            <person name="Ashrafi H."/>
            <person name="Zheng Z."/>
            <person name="Cheng S."/>
            <person name="Spooner D."/>
            <person name="Van Deynze A."/>
            <person name="Simon P."/>
        </authorList>
    </citation>
    <scope>NUCLEOTIDE SEQUENCE</scope>
    <source>
        <tissue evidence="2">Leaf</tissue>
    </source>
</reference>
<dbReference type="PANTHER" id="PTHR47723">
    <property type="entry name" value="OS05G0353850 PROTEIN"/>
    <property type="match status" value="1"/>
</dbReference>
<dbReference type="AlphaFoldDB" id="A0AAF1B9V8"/>
<dbReference type="GO" id="GO:0004523">
    <property type="term" value="F:RNA-DNA hybrid ribonuclease activity"/>
    <property type="evidence" value="ECO:0007669"/>
    <property type="project" value="InterPro"/>
</dbReference>
<dbReference type="PROSITE" id="PS50879">
    <property type="entry name" value="RNASE_H_1"/>
    <property type="match status" value="1"/>
</dbReference>
<dbReference type="InterPro" id="IPR002156">
    <property type="entry name" value="RNaseH_domain"/>
</dbReference>
<dbReference type="FunFam" id="3.30.420.10:FF:000076">
    <property type="entry name" value="RBR-type E3 ubiquitin transferase"/>
    <property type="match status" value="1"/>
</dbReference>
<feature type="domain" description="RNase H type-1" evidence="1">
    <location>
        <begin position="41"/>
        <end position="174"/>
    </location>
</feature>
<dbReference type="InterPro" id="IPR044730">
    <property type="entry name" value="RNase_H-like_dom_plant"/>
</dbReference>
<gene>
    <name evidence="2" type="ORF">DCAR_0831256</name>
</gene>
<dbReference type="InterPro" id="IPR012337">
    <property type="entry name" value="RNaseH-like_sf"/>
</dbReference>
<dbReference type="Gene3D" id="3.30.420.10">
    <property type="entry name" value="Ribonuclease H-like superfamily/Ribonuclease H"/>
    <property type="match status" value="1"/>
</dbReference>
<evidence type="ECO:0000313" key="3">
    <source>
        <dbReference type="Proteomes" id="UP000077755"/>
    </source>
</evidence>
<accession>A0AAF1B9V8</accession>
<evidence type="ECO:0000259" key="1">
    <source>
        <dbReference type="PROSITE" id="PS50879"/>
    </source>
</evidence>
<name>A0AAF1B9V8_DAUCS</name>
<dbReference type="Pfam" id="PF13456">
    <property type="entry name" value="RVT_3"/>
    <property type="match status" value="1"/>
</dbReference>
<keyword evidence="3" id="KW-1185">Reference proteome</keyword>
<reference evidence="2" key="2">
    <citation type="submission" date="2022-03" db="EMBL/GenBank/DDBJ databases">
        <title>Draft title - Genomic analysis of global carrot germplasm unveils the trajectory of domestication and the origin of high carotenoid orange carrot.</title>
        <authorList>
            <person name="Iorizzo M."/>
            <person name="Ellison S."/>
            <person name="Senalik D."/>
            <person name="Macko-Podgorni A."/>
            <person name="Grzebelus D."/>
            <person name="Bostan H."/>
            <person name="Rolling W."/>
            <person name="Curaba J."/>
            <person name="Simon P."/>
        </authorList>
    </citation>
    <scope>NUCLEOTIDE SEQUENCE</scope>
    <source>
        <tissue evidence="2">Leaf</tissue>
    </source>
</reference>
<proteinExistence type="predicted"/>
<dbReference type="GO" id="GO:0003676">
    <property type="term" value="F:nucleic acid binding"/>
    <property type="evidence" value="ECO:0007669"/>
    <property type="project" value="InterPro"/>
</dbReference>
<dbReference type="Proteomes" id="UP000077755">
    <property type="component" value="Chromosome 8"/>
</dbReference>
<organism evidence="2 3">
    <name type="scientific">Daucus carota subsp. sativus</name>
    <name type="common">Carrot</name>
    <dbReference type="NCBI Taxonomy" id="79200"/>
    <lineage>
        <taxon>Eukaryota</taxon>
        <taxon>Viridiplantae</taxon>
        <taxon>Streptophyta</taxon>
        <taxon>Embryophyta</taxon>
        <taxon>Tracheophyta</taxon>
        <taxon>Spermatophyta</taxon>
        <taxon>Magnoliopsida</taxon>
        <taxon>eudicotyledons</taxon>
        <taxon>Gunneridae</taxon>
        <taxon>Pentapetalae</taxon>
        <taxon>asterids</taxon>
        <taxon>campanulids</taxon>
        <taxon>Apiales</taxon>
        <taxon>Apiaceae</taxon>
        <taxon>Apioideae</taxon>
        <taxon>Scandiceae</taxon>
        <taxon>Daucinae</taxon>
        <taxon>Daucus</taxon>
        <taxon>Daucus sect. Daucus</taxon>
    </lineage>
</organism>
<evidence type="ECO:0000313" key="2">
    <source>
        <dbReference type="EMBL" id="WOH11764.1"/>
    </source>
</evidence>
<protein>
    <recommendedName>
        <fullName evidence="1">RNase H type-1 domain-containing protein</fullName>
    </recommendedName>
</protein>
<dbReference type="InterPro" id="IPR036397">
    <property type="entry name" value="RNaseH_sf"/>
</dbReference>
<dbReference type="InterPro" id="IPR053151">
    <property type="entry name" value="RNase_H-like"/>
</dbReference>
<dbReference type="CDD" id="cd06222">
    <property type="entry name" value="RNase_H_like"/>
    <property type="match status" value="1"/>
</dbReference>